<evidence type="ECO:0000313" key="3">
    <source>
        <dbReference type="Proteomes" id="UP000232587"/>
    </source>
</evidence>
<organism evidence="2 3">
    <name type="scientific">Novosphingobium kunmingense</name>
    <dbReference type="NCBI Taxonomy" id="1211806"/>
    <lineage>
        <taxon>Bacteria</taxon>
        <taxon>Pseudomonadati</taxon>
        <taxon>Pseudomonadota</taxon>
        <taxon>Alphaproteobacteria</taxon>
        <taxon>Sphingomonadales</taxon>
        <taxon>Sphingomonadaceae</taxon>
        <taxon>Novosphingobium</taxon>
    </lineage>
</organism>
<evidence type="ECO:0008006" key="4">
    <source>
        <dbReference type="Google" id="ProtNLM"/>
    </source>
</evidence>
<comment type="caution">
    <text evidence="2">The sequence shown here is derived from an EMBL/GenBank/DDBJ whole genome shotgun (WGS) entry which is preliminary data.</text>
</comment>
<dbReference type="Proteomes" id="UP000232587">
    <property type="component" value="Unassembled WGS sequence"/>
</dbReference>
<dbReference type="RefSeq" id="WP_100867533.1">
    <property type="nucleotide sequence ID" value="NZ_PHUF01000004.1"/>
</dbReference>
<protein>
    <recommendedName>
        <fullName evidence="4">Lipoprotein</fullName>
    </recommendedName>
</protein>
<dbReference type="AlphaFoldDB" id="A0A2N0H712"/>
<gene>
    <name evidence="2" type="ORF">B0I00_2333</name>
</gene>
<dbReference type="PROSITE" id="PS51257">
    <property type="entry name" value="PROKAR_LIPOPROTEIN"/>
    <property type="match status" value="1"/>
</dbReference>
<sequence>MNRAAAASLAVVLALSGCGKSEREAGGKAEGEVLPGSVSDAMLPYDQVKSQPPLAPATGTARTKGQDPSASSRDDSPAAAASEAAPSPSASASPTPAATAE</sequence>
<dbReference type="EMBL" id="PHUF01000004">
    <property type="protein sequence ID" value="PKB14735.1"/>
    <property type="molecule type" value="Genomic_DNA"/>
</dbReference>
<proteinExistence type="predicted"/>
<keyword evidence="3" id="KW-1185">Reference proteome</keyword>
<evidence type="ECO:0000256" key="1">
    <source>
        <dbReference type="SAM" id="MobiDB-lite"/>
    </source>
</evidence>
<reference evidence="2 3" key="1">
    <citation type="submission" date="2017-11" db="EMBL/GenBank/DDBJ databases">
        <title>Genomic Encyclopedia of Type Strains, Phase III (KMG-III): the genomes of soil and plant-associated and newly described type strains.</title>
        <authorList>
            <person name="Whitman W."/>
        </authorList>
    </citation>
    <scope>NUCLEOTIDE SEQUENCE [LARGE SCALE GENOMIC DNA]</scope>
    <source>
        <strain evidence="2 3">CGMCC 1.12274</strain>
    </source>
</reference>
<name>A0A2N0H712_9SPHN</name>
<evidence type="ECO:0000313" key="2">
    <source>
        <dbReference type="EMBL" id="PKB14735.1"/>
    </source>
</evidence>
<feature type="region of interest" description="Disordered" evidence="1">
    <location>
        <begin position="17"/>
        <end position="101"/>
    </location>
</feature>
<feature type="compositionally biased region" description="Low complexity" evidence="1">
    <location>
        <begin position="77"/>
        <end position="101"/>
    </location>
</feature>
<feature type="compositionally biased region" description="Basic and acidic residues" evidence="1">
    <location>
        <begin position="20"/>
        <end position="31"/>
    </location>
</feature>
<dbReference type="OrthoDB" id="7511418at2"/>
<accession>A0A2N0H712</accession>